<dbReference type="Gene3D" id="2.40.30.10">
    <property type="entry name" value="Translation factors"/>
    <property type="match status" value="1"/>
</dbReference>
<keyword evidence="2" id="KW-0285">Flavoprotein</keyword>
<dbReference type="NCBIfam" id="TIGR00275">
    <property type="entry name" value="aminoacetone oxidase family FAD-binding enzyme"/>
    <property type="match status" value="1"/>
</dbReference>
<comment type="cofactor">
    <cofactor evidence="1">
        <name>FAD</name>
        <dbReference type="ChEBI" id="CHEBI:57692"/>
    </cofactor>
</comment>
<reference evidence="7" key="1">
    <citation type="submission" date="2014-11" db="EMBL/GenBank/DDBJ databases">
        <authorList>
            <person name="Wibberg D."/>
        </authorList>
    </citation>
    <scope>NUCLEOTIDE SEQUENCE [LARGE SCALE GENOMIC DNA]</scope>
    <source>
        <strain evidence="7">L3</strain>
    </source>
</reference>
<dbReference type="PRINTS" id="PR00368">
    <property type="entry name" value="FADPNR"/>
</dbReference>
<keyword evidence="7" id="KW-1185">Reference proteome</keyword>
<dbReference type="PATRIC" id="fig|1006576.9.peg.525"/>
<dbReference type="RefSeq" id="WP_045087409.1">
    <property type="nucleotide sequence ID" value="NZ_LN824141.1"/>
</dbReference>
<organism evidence="6 7">
    <name type="scientific">Defluviitoga tunisiensis</name>
    <dbReference type="NCBI Taxonomy" id="1006576"/>
    <lineage>
        <taxon>Bacteria</taxon>
        <taxon>Thermotogati</taxon>
        <taxon>Thermotogota</taxon>
        <taxon>Thermotogae</taxon>
        <taxon>Petrotogales</taxon>
        <taxon>Petrotogaceae</taxon>
        <taxon>Defluviitoga</taxon>
    </lineage>
</organism>
<dbReference type="SUPFAM" id="SSF160996">
    <property type="entry name" value="HI0933 insert domain-like"/>
    <property type="match status" value="1"/>
</dbReference>
<dbReference type="Pfam" id="PF03486">
    <property type="entry name" value="HI0933_like"/>
    <property type="match status" value="1"/>
</dbReference>
<evidence type="ECO:0000256" key="2">
    <source>
        <dbReference type="ARBA" id="ARBA00022630"/>
    </source>
</evidence>
<dbReference type="EMBL" id="LN824141">
    <property type="protein sequence ID" value="CEP77857.1"/>
    <property type="molecule type" value="Genomic_DNA"/>
</dbReference>
<dbReference type="InterPro" id="IPR023166">
    <property type="entry name" value="BaiN-like_dom_sf"/>
</dbReference>
<dbReference type="STRING" id="1006576.DTL3_0536"/>
<evidence type="ECO:0000313" key="7">
    <source>
        <dbReference type="Proteomes" id="UP000032809"/>
    </source>
</evidence>
<evidence type="ECO:0000259" key="4">
    <source>
        <dbReference type="Pfam" id="PF03486"/>
    </source>
</evidence>
<name>A0A0C7NPN3_DEFTU</name>
<dbReference type="PANTHER" id="PTHR42887">
    <property type="entry name" value="OS12G0638800 PROTEIN"/>
    <property type="match status" value="1"/>
</dbReference>
<dbReference type="OrthoDB" id="9773233at2"/>
<dbReference type="Gene3D" id="3.50.50.60">
    <property type="entry name" value="FAD/NAD(P)-binding domain"/>
    <property type="match status" value="1"/>
</dbReference>
<dbReference type="AlphaFoldDB" id="A0A0C7NPN3"/>
<sequence length="411" mass="45936">MITIIGGGPSGLMAAMIASWNGAEVRIVERKGKLGKKLLAASNGRGNFSNLKLDETHYFTNDTSFVKKVLDRCGIFQTLSVFEEIGLMVKNFDSKLFPYTERSKDILTCFIHELENNNVEIVLNYQINDIVYSNSNKLFYLKSEYKTFESEKVIVATGGMSAPQFGSNGSIFQSLCTLGHSLIELKPGLVPIIINDDFFSVDNLGAKLSGTVVLENAQGIEMSKKYFGEIIFKNEMLTGIPIFQISNFVHRYLDEKIPIYLHIDPFPSYTENQLEEIILKKINLRPKKPIYLLFTSMIDEKLIPSFLNSLGINDLMEPSDSLKTSNIALIANRLKYWKFEIITTAEWESSQVSIGGINTKEIESLTLESKIIPGLFFAGEVMDVAGESGGYNLQWAWSTGYIAGESASSHK</sequence>
<keyword evidence="3" id="KW-0274">FAD</keyword>
<proteinExistence type="predicted"/>
<evidence type="ECO:0000256" key="1">
    <source>
        <dbReference type="ARBA" id="ARBA00001974"/>
    </source>
</evidence>
<evidence type="ECO:0000313" key="6">
    <source>
        <dbReference type="EMBL" id="CEP77857.1"/>
    </source>
</evidence>
<dbReference type="InterPro" id="IPR004792">
    <property type="entry name" value="BaiN-like"/>
</dbReference>
<dbReference type="InterPro" id="IPR036188">
    <property type="entry name" value="FAD/NAD-bd_sf"/>
</dbReference>
<dbReference type="InterPro" id="IPR055178">
    <property type="entry name" value="RsdA/BaiN/AoA(So)-like_dom"/>
</dbReference>
<dbReference type="InterPro" id="IPR057661">
    <property type="entry name" value="RsdA/BaiN/AoA(So)_Rossmann"/>
</dbReference>
<dbReference type="KEGG" id="dtn:DTL3_0536"/>
<evidence type="ECO:0000259" key="5">
    <source>
        <dbReference type="Pfam" id="PF22780"/>
    </source>
</evidence>
<evidence type="ECO:0000256" key="3">
    <source>
        <dbReference type="ARBA" id="ARBA00022827"/>
    </source>
</evidence>
<gene>
    <name evidence="6" type="ORF">DTL3_0536</name>
</gene>
<dbReference type="Pfam" id="PF22780">
    <property type="entry name" value="HI0933_like_1st"/>
    <property type="match status" value="1"/>
</dbReference>
<protein>
    <submittedName>
        <fullName evidence="6">Flavoprotein, HI0933 family</fullName>
    </submittedName>
</protein>
<feature type="domain" description="RsdA/BaiN/AoA(So)-like insert" evidence="5">
    <location>
        <begin position="186"/>
        <end position="352"/>
    </location>
</feature>
<dbReference type="HOGENOM" id="CLU_025174_3_1_0"/>
<dbReference type="PRINTS" id="PR00411">
    <property type="entry name" value="PNDRDTASEI"/>
</dbReference>
<dbReference type="PANTHER" id="PTHR42887:SF2">
    <property type="entry name" value="OS12G0638800 PROTEIN"/>
    <property type="match status" value="1"/>
</dbReference>
<accession>A0A0C7NPN3</accession>
<feature type="domain" description="RsdA/BaiN/AoA(So)-like Rossmann fold-like" evidence="4">
    <location>
        <begin position="2"/>
        <end position="405"/>
    </location>
</feature>
<dbReference type="SUPFAM" id="SSF51905">
    <property type="entry name" value="FAD/NAD(P)-binding domain"/>
    <property type="match status" value="1"/>
</dbReference>
<dbReference type="Proteomes" id="UP000032809">
    <property type="component" value="Chromosome I"/>
</dbReference>
<dbReference type="Gene3D" id="1.10.8.260">
    <property type="entry name" value="HI0933 insert domain-like"/>
    <property type="match status" value="1"/>
</dbReference>